<dbReference type="InterPro" id="IPR011611">
    <property type="entry name" value="PfkB_dom"/>
</dbReference>
<sequence>MKIIVVGDAGLDVLVRHEGEIVQGDDTPAQVRIAGGGSGANTALWLAACGVEPVLVTRVGDDTGGRLVRADLEAAGVRCLFTVDGRAATFSPVVLVDGAGERTILGERGACARLTPGDVEAAFEAAVAEGASHLHLSGYVLLDPRSRDAGLAALAAAREAGLTTSVDPQSEALLAGSGTFLDDVRGAGLLLPNTGELRALTGSPEPASAVGLLDTVGAVAVTAGRDGASWVDADGIITVPAAPAACRDSTGAGDAFNAGVLAALVRGKSIMDTLAAGIASATKAIGRIGAQP</sequence>
<dbReference type="Pfam" id="PF00294">
    <property type="entry name" value="PfkB"/>
    <property type="match status" value="1"/>
</dbReference>
<evidence type="ECO:0000313" key="4">
    <source>
        <dbReference type="EMBL" id="MFD2418919.1"/>
    </source>
</evidence>
<dbReference type="PROSITE" id="PS00584">
    <property type="entry name" value="PFKB_KINASES_2"/>
    <property type="match status" value="1"/>
</dbReference>
<accession>A0ABW5FXI9</accession>
<dbReference type="EMBL" id="JBHUKR010000009">
    <property type="protein sequence ID" value="MFD2418919.1"/>
    <property type="molecule type" value="Genomic_DNA"/>
</dbReference>
<gene>
    <name evidence="4" type="ORF">ACFSXZ_21550</name>
</gene>
<reference evidence="5" key="1">
    <citation type="journal article" date="2019" name="Int. J. Syst. Evol. Microbiol.">
        <title>The Global Catalogue of Microorganisms (GCM) 10K type strain sequencing project: providing services to taxonomists for standard genome sequencing and annotation.</title>
        <authorList>
            <consortium name="The Broad Institute Genomics Platform"/>
            <consortium name="The Broad Institute Genome Sequencing Center for Infectious Disease"/>
            <person name="Wu L."/>
            <person name="Ma J."/>
        </authorList>
    </citation>
    <scope>NUCLEOTIDE SEQUENCE [LARGE SCALE GENOMIC DNA]</scope>
    <source>
        <strain evidence="5">CGMCC 4.7645</strain>
    </source>
</reference>
<dbReference type="InterPro" id="IPR002173">
    <property type="entry name" value="Carboh/pur_kinase_PfkB_CS"/>
</dbReference>
<name>A0ABW5FXI9_9PSEU</name>
<dbReference type="PROSITE" id="PS00583">
    <property type="entry name" value="PFKB_KINASES_1"/>
    <property type="match status" value="1"/>
</dbReference>
<dbReference type="Gene3D" id="3.40.1190.20">
    <property type="match status" value="1"/>
</dbReference>
<keyword evidence="1 4" id="KW-0808">Transferase</keyword>
<proteinExistence type="predicted"/>
<evidence type="ECO:0000313" key="5">
    <source>
        <dbReference type="Proteomes" id="UP001597417"/>
    </source>
</evidence>
<dbReference type="EC" id="2.7.1.-" evidence="4"/>
<evidence type="ECO:0000256" key="2">
    <source>
        <dbReference type="ARBA" id="ARBA00022777"/>
    </source>
</evidence>
<keyword evidence="2 4" id="KW-0418">Kinase</keyword>
<dbReference type="SUPFAM" id="SSF53613">
    <property type="entry name" value="Ribokinase-like"/>
    <property type="match status" value="1"/>
</dbReference>
<dbReference type="PANTHER" id="PTHR10584:SF167">
    <property type="entry name" value="PFKB DOMAIN PROTEIN"/>
    <property type="match status" value="1"/>
</dbReference>
<evidence type="ECO:0000256" key="1">
    <source>
        <dbReference type="ARBA" id="ARBA00022679"/>
    </source>
</evidence>
<keyword evidence="5" id="KW-1185">Reference proteome</keyword>
<organism evidence="4 5">
    <name type="scientific">Amycolatopsis pigmentata</name>
    <dbReference type="NCBI Taxonomy" id="450801"/>
    <lineage>
        <taxon>Bacteria</taxon>
        <taxon>Bacillati</taxon>
        <taxon>Actinomycetota</taxon>
        <taxon>Actinomycetes</taxon>
        <taxon>Pseudonocardiales</taxon>
        <taxon>Pseudonocardiaceae</taxon>
        <taxon>Amycolatopsis</taxon>
    </lineage>
</organism>
<protein>
    <submittedName>
        <fullName evidence="4">Carbohydrate kinase family protein</fullName>
        <ecNumber evidence="4">2.7.1.-</ecNumber>
    </submittedName>
</protein>
<dbReference type="Proteomes" id="UP001597417">
    <property type="component" value="Unassembled WGS sequence"/>
</dbReference>
<dbReference type="InterPro" id="IPR029056">
    <property type="entry name" value="Ribokinase-like"/>
</dbReference>
<feature type="domain" description="Carbohydrate kinase PfkB" evidence="3">
    <location>
        <begin position="3"/>
        <end position="291"/>
    </location>
</feature>
<comment type="caution">
    <text evidence="4">The sequence shown here is derived from an EMBL/GenBank/DDBJ whole genome shotgun (WGS) entry which is preliminary data.</text>
</comment>
<dbReference type="RefSeq" id="WP_378266914.1">
    <property type="nucleotide sequence ID" value="NZ_JBHUKR010000009.1"/>
</dbReference>
<dbReference type="PANTHER" id="PTHR10584">
    <property type="entry name" value="SUGAR KINASE"/>
    <property type="match status" value="1"/>
</dbReference>
<dbReference type="GO" id="GO:0016301">
    <property type="term" value="F:kinase activity"/>
    <property type="evidence" value="ECO:0007669"/>
    <property type="project" value="UniProtKB-KW"/>
</dbReference>
<evidence type="ECO:0000259" key="3">
    <source>
        <dbReference type="Pfam" id="PF00294"/>
    </source>
</evidence>